<dbReference type="EMBL" id="ML986493">
    <property type="protein sequence ID" value="KAF2276609.1"/>
    <property type="molecule type" value="Genomic_DNA"/>
</dbReference>
<organism evidence="2 3">
    <name type="scientific">Westerdykella ornata</name>
    <dbReference type="NCBI Taxonomy" id="318751"/>
    <lineage>
        <taxon>Eukaryota</taxon>
        <taxon>Fungi</taxon>
        <taxon>Dikarya</taxon>
        <taxon>Ascomycota</taxon>
        <taxon>Pezizomycotina</taxon>
        <taxon>Dothideomycetes</taxon>
        <taxon>Pleosporomycetidae</taxon>
        <taxon>Pleosporales</taxon>
        <taxon>Sporormiaceae</taxon>
        <taxon>Westerdykella</taxon>
    </lineage>
</organism>
<sequence length="226" mass="23805">LSTPSLQVPPSGQLNSSQPSKPPQSPPPGPSTVQYTVKSVPYTVVRMRPALSRNGTLDSAASCASSFRSSSVLDTYIAGNLITPAAHSAQASDNGRRFTARRHGYTTCAPPGHQNTVVHTPFDAGAGFCCATCQPVNASSPTACTGPATNGSRAHRLGPWLTRFPRMLSHSPMSLVIESYFRLLARVAPTPPAQPPPIEDPSADPASTACVPVAPARLPWVRREKS</sequence>
<proteinExistence type="predicted"/>
<evidence type="ECO:0000313" key="2">
    <source>
        <dbReference type="EMBL" id="KAF2276609.1"/>
    </source>
</evidence>
<evidence type="ECO:0000313" key="3">
    <source>
        <dbReference type="Proteomes" id="UP000800097"/>
    </source>
</evidence>
<feature type="region of interest" description="Disordered" evidence="1">
    <location>
        <begin position="190"/>
        <end position="209"/>
    </location>
</feature>
<keyword evidence="3" id="KW-1185">Reference proteome</keyword>
<dbReference type="AlphaFoldDB" id="A0A6A6JNU9"/>
<feature type="non-terminal residue" evidence="2">
    <location>
        <position position="1"/>
    </location>
</feature>
<feature type="compositionally biased region" description="Pro residues" evidence="1">
    <location>
        <begin position="20"/>
        <end position="30"/>
    </location>
</feature>
<feature type="region of interest" description="Disordered" evidence="1">
    <location>
        <begin position="1"/>
        <end position="32"/>
    </location>
</feature>
<dbReference type="RefSeq" id="XP_033654148.1">
    <property type="nucleotide sequence ID" value="XM_033801885.1"/>
</dbReference>
<feature type="compositionally biased region" description="Polar residues" evidence="1">
    <location>
        <begin position="1"/>
        <end position="15"/>
    </location>
</feature>
<dbReference type="GeneID" id="54555060"/>
<accession>A0A6A6JNU9</accession>
<evidence type="ECO:0000256" key="1">
    <source>
        <dbReference type="SAM" id="MobiDB-lite"/>
    </source>
</evidence>
<name>A0A6A6JNU9_WESOR</name>
<dbReference type="Proteomes" id="UP000800097">
    <property type="component" value="Unassembled WGS sequence"/>
</dbReference>
<reference evidence="2" key="1">
    <citation type="journal article" date="2020" name="Stud. Mycol.">
        <title>101 Dothideomycetes genomes: a test case for predicting lifestyles and emergence of pathogens.</title>
        <authorList>
            <person name="Haridas S."/>
            <person name="Albert R."/>
            <person name="Binder M."/>
            <person name="Bloem J."/>
            <person name="Labutti K."/>
            <person name="Salamov A."/>
            <person name="Andreopoulos B."/>
            <person name="Baker S."/>
            <person name="Barry K."/>
            <person name="Bills G."/>
            <person name="Bluhm B."/>
            <person name="Cannon C."/>
            <person name="Castanera R."/>
            <person name="Culley D."/>
            <person name="Daum C."/>
            <person name="Ezra D."/>
            <person name="Gonzalez J."/>
            <person name="Henrissat B."/>
            <person name="Kuo A."/>
            <person name="Liang C."/>
            <person name="Lipzen A."/>
            <person name="Lutzoni F."/>
            <person name="Magnuson J."/>
            <person name="Mondo S."/>
            <person name="Nolan M."/>
            <person name="Ohm R."/>
            <person name="Pangilinan J."/>
            <person name="Park H.-J."/>
            <person name="Ramirez L."/>
            <person name="Alfaro M."/>
            <person name="Sun H."/>
            <person name="Tritt A."/>
            <person name="Yoshinaga Y."/>
            <person name="Zwiers L.-H."/>
            <person name="Turgeon B."/>
            <person name="Goodwin S."/>
            <person name="Spatafora J."/>
            <person name="Crous P."/>
            <person name="Grigoriev I."/>
        </authorList>
    </citation>
    <scope>NUCLEOTIDE SEQUENCE</scope>
    <source>
        <strain evidence="2">CBS 379.55</strain>
    </source>
</reference>
<protein>
    <submittedName>
        <fullName evidence="2">Uncharacterized protein</fullName>
    </submittedName>
</protein>
<feature type="compositionally biased region" description="Pro residues" evidence="1">
    <location>
        <begin position="190"/>
        <end position="199"/>
    </location>
</feature>
<gene>
    <name evidence="2" type="ORF">EI97DRAFT_473825</name>
</gene>